<feature type="signal peptide" evidence="2">
    <location>
        <begin position="1"/>
        <end position="20"/>
    </location>
</feature>
<evidence type="ECO:0008006" key="5">
    <source>
        <dbReference type="Google" id="ProtNLM"/>
    </source>
</evidence>
<feature type="chain" id="PRO_5012694994" description="Secretion system C-terminal sorting domain-containing protein" evidence="2">
    <location>
        <begin position="21"/>
        <end position="471"/>
    </location>
</feature>
<dbReference type="InParanoid" id="A0A259TUM4"/>
<name>A0A259TUM4_9BACT</name>
<keyword evidence="4" id="KW-1185">Reference proteome</keyword>
<evidence type="ECO:0000313" key="4">
    <source>
        <dbReference type="Proteomes" id="UP000216446"/>
    </source>
</evidence>
<protein>
    <recommendedName>
        <fullName evidence="5">Secretion system C-terminal sorting domain-containing protein</fullName>
    </recommendedName>
</protein>
<dbReference type="Gene3D" id="2.130.10.10">
    <property type="entry name" value="YVTN repeat-like/Quinoprotein amine dehydrogenase"/>
    <property type="match status" value="1"/>
</dbReference>
<comment type="caution">
    <text evidence="3">The sequence shown here is derived from an EMBL/GenBank/DDBJ whole genome shotgun (WGS) entry which is preliminary data.</text>
</comment>
<organism evidence="3 4">
    <name type="scientific">Rubricoccus marinus</name>
    <dbReference type="NCBI Taxonomy" id="716817"/>
    <lineage>
        <taxon>Bacteria</taxon>
        <taxon>Pseudomonadati</taxon>
        <taxon>Rhodothermota</taxon>
        <taxon>Rhodothermia</taxon>
        <taxon>Rhodothermales</taxon>
        <taxon>Rubricoccaceae</taxon>
        <taxon>Rubricoccus</taxon>
    </lineage>
</organism>
<feature type="region of interest" description="Disordered" evidence="1">
    <location>
        <begin position="311"/>
        <end position="343"/>
    </location>
</feature>
<accession>A0A259TUM4</accession>
<dbReference type="InterPro" id="IPR015943">
    <property type="entry name" value="WD40/YVTN_repeat-like_dom_sf"/>
</dbReference>
<gene>
    <name evidence="3" type="ORF">BSZ36_17500</name>
</gene>
<dbReference type="EMBL" id="MQWB01000010">
    <property type="protein sequence ID" value="OZC01472.1"/>
    <property type="molecule type" value="Genomic_DNA"/>
</dbReference>
<keyword evidence="2" id="KW-0732">Signal</keyword>
<dbReference type="Proteomes" id="UP000216446">
    <property type="component" value="Unassembled WGS sequence"/>
</dbReference>
<proteinExistence type="predicted"/>
<dbReference type="CDD" id="cd15482">
    <property type="entry name" value="Sialidase_non-viral"/>
    <property type="match status" value="1"/>
</dbReference>
<dbReference type="OrthoDB" id="7294637at2"/>
<evidence type="ECO:0000256" key="1">
    <source>
        <dbReference type="SAM" id="MobiDB-lite"/>
    </source>
</evidence>
<reference evidence="3 4" key="1">
    <citation type="submission" date="2016-11" db="EMBL/GenBank/DDBJ databases">
        <title>Study of marine rhodopsin-containing bacteria.</title>
        <authorList>
            <person name="Yoshizawa S."/>
            <person name="Kumagai Y."/>
            <person name="Kogure K."/>
        </authorList>
    </citation>
    <scope>NUCLEOTIDE SEQUENCE [LARGE SCALE GENOMIC DNA]</scope>
    <source>
        <strain evidence="3 4">SG-29</strain>
    </source>
</reference>
<dbReference type="AlphaFoldDB" id="A0A259TUM4"/>
<evidence type="ECO:0000313" key="3">
    <source>
        <dbReference type="EMBL" id="OZC01472.1"/>
    </source>
</evidence>
<dbReference type="SUPFAM" id="SSF110296">
    <property type="entry name" value="Oligoxyloglucan reducing end-specific cellobiohydrolase"/>
    <property type="match status" value="1"/>
</dbReference>
<sequence length="471" mass="48961">MRFTAILALTLLALCPQLLAAQGGPAWERIPDHPRWGGTFVGLAWIPAAAPEGDTLLAVFGEPNRFAPEAGTWVPLCGIGPCTGEDLLVTSTGALVLGALFGPTDLDRSTDGGRTWRKDVGLGLSPRVLFEADLPAFRGRFGGPVLFALEGPESWRSAEDGEWGTWTTRRSTLGEGRAIAELPPSDSIPTGRLFVGVYNGVVGSTDAGESWEPTGLYAQGGYIASALSVAPDPAHPYGGAVYASGAAFAPRRGFVARSDDGGATWSEVLSAEDGAYGLAYPIYARALAVDASPVAGEGAVEVWASVASTAGPPPDPGVLLRSRDGGATWERAEGTGGYDGEKPEEMALDRTGRLYLATRRGLWRTAEPVGRPWAVTASAPRAPEASGVELTVAPNPSNGGAEARLVLASPEASVRVAVFDARGREVAVLASGARGRGDHRLAVPTLAPGTYVVRAMVGRDILVAARFAVLR</sequence>
<evidence type="ECO:0000256" key="2">
    <source>
        <dbReference type="SAM" id="SignalP"/>
    </source>
</evidence>
<dbReference type="RefSeq" id="WP_094551635.1">
    <property type="nucleotide sequence ID" value="NZ_MQWB01000010.1"/>
</dbReference>